<keyword evidence="4" id="KW-0812">Transmembrane</keyword>
<dbReference type="Gene3D" id="1.10.630.10">
    <property type="entry name" value="Cytochrome P450"/>
    <property type="match status" value="1"/>
</dbReference>
<comment type="cofactor">
    <cofactor evidence="11">
        <name>heme</name>
        <dbReference type="ChEBI" id="CHEBI:30413"/>
    </cofactor>
</comment>
<dbReference type="InterPro" id="IPR017972">
    <property type="entry name" value="Cyt_P450_CS"/>
</dbReference>
<comment type="caution">
    <text evidence="13">The sequence shown here is derived from an EMBL/GenBank/DDBJ whole genome shotgun (WGS) entry which is preliminary data.</text>
</comment>
<evidence type="ECO:0000256" key="3">
    <source>
        <dbReference type="ARBA" id="ARBA00022617"/>
    </source>
</evidence>
<proteinExistence type="inferred from homology"/>
<dbReference type="PANTHER" id="PTHR24282">
    <property type="entry name" value="CYTOCHROME P450 FAMILY MEMBER"/>
    <property type="match status" value="1"/>
</dbReference>
<dbReference type="GO" id="GO:0004497">
    <property type="term" value="F:monooxygenase activity"/>
    <property type="evidence" value="ECO:0007669"/>
    <property type="project" value="UniProtKB-KW"/>
</dbReference>
<dbReference type="Pfam" id="PF00067">
    <property type="entry name" value="p450"/>
    <property type="match status" value="1"/>
</dbReference>
<keyword evidence="5 11" id="KW-0479">Metal-binding</keyword>
<feature type="binding site" description="axial binding residue" evidence="11">
    <location>
        <position position="374"/>
    </location>
    <ligand>
        <name>heme</name>
        <dbReference type="ChEBI" id="CHEBI:30413"/>
    </ligand>
    <ligandPart>
        <name>Fe</name>
        <dbReference type="ChEBI" id="CHEBI:18248"/>
    </ligandPart>
</feature>
<dbReference type="PRINTS" id="PR00463">
    <property type="entry name" value="EP450I"/>
</dbReference>
<name>A0AA38T435_9ASTR</name>
<dbReference type="PROSITE" id="PS00086">
    <property type="entry name" value="CYTOCHROME_P450"/>
    <property type="match status" value="1"/>
</dbReference>
<dbReference type="InterPro" id="IPR001128">
    <property type="entry name" value="Cyt_P450"/>
</dbReference>
<dbReference type="EMBL" id="JARYMX010000004">
    <property type="protein sequence ID" value="KAJ9554023.1"/>
    <property type="molecule type" value="Genomic_DNA"/>
</dbReference>
<evidence type="ECO:0000256" key="5">
    <source>
        <dbReference type="ARBA" id="ARBA00022723"/>
    </source>
</evidence>
<evidence type="ECO:0000256" key="11">
    <source>
        <dbReference type="PIRSR" id="PIRSR602401-1"/>
    </source>
</evidence>
<dbReference type="GO" id="GO:0020037">
    <property type="term" value="F:heme binding"/>
    <property type="evidence" value="ECO:0007669"/>
    <property type="project" value="InterPro"/>
</dbReference>
<evidence type="ECO:0000256" key="12">
    <source>
        <dbReference type="RuleBase" id="RU000461"/>
    </source>
</evidence>
<dbReference type="GO" id="GO:0005506">
    <property type="term" value="F:iron ion binding"/>
    <property type="evidence" value="ECO:0007669"/>
    <property type="project" value="InterPro"/>
</dbReference>
<keyword evidence="14" id="KW-1185">Reference proteome</keyword>
<dbReference type="GO" id="GO:0016705">
    <property type="term" value="F:oxidoreductase activity, acting on paired donors, with incorporation or reduction of molecular oxygen"/>
    <property type="evidence" value="ECO:0007669"/>
    <property type="project" value="InterPro"/>
</dbReference>
<keyword evidence="3 11" id="KW-0349">Heme</keyword>
<keyword evidence="9 12" id="KW-0503">Monooxygenase</keyword>
<evidence type="ECO:0000256" key="4">
    <source>
        <dbReference type="ARBA" id="ARBA00022692"/>
    </source>
</evidence>
<comment type="similarity">
    <text evidence="2 12">Belongs to the cytochrome P450 family.</text>
</comment>
<evidence type="ECO:0000256" key="6">
    <source>
        <dbReference type="ARBA" id="ARBA00022989"/>
    </source>
</evidence>
<sequence>MKLPIALHTVTIPAYRGGVTAGKICFTWLGRKPMVYITEPTMIKEVLANYYQFRQSRRGNPLMKMLTKGLVDVEADQWVKHRKIINPAFHIEKLKHMLPAFYVSCNEMINKWEILLMGKSSCEVDVLPYLQTMSSDVISRTAFGSTFEEGRKIFKLQHEMIGLIMKSARSTYFPGSMFLPTKSNKRMKEIDQKVRASIRSIINRRVVAMKAKENSNDDLLGILLNSNYEETKQGMHKNSGLSIEEVIEECRLFYLTGQETTRDLLVWAMILLGQYTYWQARARDEVNMIFNEVLRLFPPGAVIGRVVHKETRLGNIMLPAGTFLQMNTILLHYDRDIWGDDVKEFNPERFSKGILKVTKGQACYLPFGGGPRICIGQNFAMLEAKIALVMILQRFSFEISPSYSHAPHIVLTLQPQFGAQLILHKL</sequence>
<dbReference type="PRINTS" id="PR00385">
    <property type="entry name" value="P450"/>
</dbReference>
<keyword evidence="7 12" id="KW-0560">Oxidoreductase</keyword>
<dbReference type="SUPFAM" id="SSF48264">
    <property type="entry name" value="Cytochrome P450"/>
    <property type="match status" value="1"/>
</dbReference>
<dbReference type="InterPro" id="IPR050665">
    <property type="entry name" value="Cytochrome_P450_Monooxygen"/>
</dbReference>
<accession>A0AA38T435</accession>
<evidence type="ECO:0008006" key="15">
    <source>
        <dbReference type="Google" id="ProtNLM"/>
    </source>
</evidence>
<evidence type="ECO:0000256" key="7">
    <source>
        <dbReference type="ARBA" id="ARBA00023002"/>
    </source>
</evidence>
<evidence type="ECO:0000313" key="13">
    <source>
        <dbReference type="EMBL" id="KAJ9554023.1"/>
    </source>
</evidence>
<evidence type="ECO:0000256" key="10">
    <source>
        <dbReference type="ARBA" id="ARBA00023136"/>
    </source>
</evidence>
<evidence type="ECO:0000313" key="14">
    <source>
        <dbReference type="Proteomes" id="UP001172457"/>
    </source>
</evidence>
<dbReference type="InterPro" id="IPR002401">
    <property type="entry name" value="Cyt_P450_E_grp-I"/>
</dbReference>
<protein>
    <recommendedName>
        <fullName evidence="15">Cytochrome P450</fullName>
    </recommendedName>
</protein>
<evidence type="ECO:0000256" key="9">
    <source>
        <dbReference type="ARBA" id="ARBA00023033"/>
    </source>
</evidence>
<keyword evidence="6" id="KW-1133">Transmembrane helix</keyword>
<dbReference type="GO" id="GO:0016020">
    <property type="term" value="C:membrane"/>
    <property type="evidence" value="ECO:0007669"/>
    <property type="project" value="UniProtKB-SubCell"/>
</dbReference>
<dbReference type="AlphaFoldDB" id="A0AA38T435"/>
<dbReference type="PANTHER" id="PTHR24282:SF234">
    <property type="entry name" value="CYTOCHROME P450-RELATED"/>
    <property type="match status" value="1"/>
</dbReference>
<reference evidence="13" key="1">
    <citation type="submission" date="2023-03" db="EMBL/GenBank/DDBJ databases">
        <title>Chromosome-scale reference genome and RAD-based genetic map of yellow starthistle (Centaurea solstitialis) reveal putative structural variation and QTLs associated with invader traits.</title>
        <authorList>
            <person name="Reatini B."/>
            <person name="Cang F.A."/>
            <person name="Jiang Q."/>
            <person name="Mckibben M.T.W."/>
            <person name="Barker M.S."/>
            <person name="Rieseberg L.H."/>
            <person name="Dlugosch K.M."/>
        </authorList>
    </citation>
    <scope>NUCLEOTIDE SEQUENCE</scope>
    <source>
        <strain evidence="13">CAN-66</strain>
        <tissue evidence="13">Leaf</tissue>
    </source>
</reference>
<keyword evidence="10" id="KW-0472">Membrane</keyword>
<evidence type="ECO:0000256" key="1">
    <source>
        <dbReference type="ARBA" id="ARBA00004370"/>
    </source>
</evidence>
<gene>
    <name evidence="13" type="ORF">OSB04_018068</name>
</gene>
<evidence type="ECO:0000256" key="2">
    <source>
        <dbReference type="ARBA" id="ARBA00010617"/>
    </source>
</evidence>
<dbReference type="InterPro" id="IPR036396">
    <property type="entry name" value="Cyt_P450_sf"/>
</dbReference>
<comment type="subcellular location">
    <subcellularLocation>
        <location evidence="1">Membrane</location>
    </subcellularLocation>
</comment>
<keyword evidence="8 11" id="KW-0408">Iron</keyword>
<organism evidence="13 14">
    <name type="scientific">Centaurea solstitialis</name>
    <name type="common">yellow star-thistle</name>
    <dbReference type="NCBI Taxonomy" id="347529"/>
    <lineage>
        <taxon>Eukaryota</taxon>
        <taxon>Viridiplantae</taxon>
        <taxon>Streptophyta</taxon>
        <taxon>Embryophyta</taxon>
        <taxon>Tracheophyta</taxon>
        <taxon>Spermatophyta</taxon>
        <taxon>Magnoliopsida</taxon>
        <taxon>eudicotyledons</taxon>
        <taxon>Gunneridae</taxon>
        <taxon>Pentapetalae</taxon>
        <taxon>asterids</taxon>
        <taxon>campanulids</taxon>
        <taxon>Asterales</taxon>
        <taxon>Asteraceae</taxon>
        <taxon>Carduoideae</taxon>
        <taxon>Cardueae</taxon>
        <taxon>Centaureinae</taxon>
        <taxon>Centaurea</taxon>
    </lineage>
</organism>
<evidence type="ECO:0000256" key="8">
    <source>
        <dbReference type="ARBA" id="ARBA00023004"/>
    </source>
</evidence>
<dbReference type="Proteomes" id="UP001172457">
    <property type="component" value="Chromosome 4"/>
</dbReference>